<dbReference type="InterPro" id="IPR011032">
    <property type="entry name" value="GroES-like_sf"/>
</dbReference>
<dbReference type="PANTHER" id="PTHR43205:SF7">
    <property type="entry name" value="PROSTAGLANDIN REDUCTASE 1"/>
    <property type="match status" value="1"/>
</dbReference>
<feature type="domain" description="Alcohol dehydrogenase-like C-terminal" evidence="2">
    <location>
        <begin position="163"/>
        <end position="280"/>
    </location>
</feature>
<keyword evidence="5" id="KW-1185">Reference proteome</keyword>
<dbReference type="EMBL" id="KN822975">
    <property type="protein sequence ID" value="KIO30146.1"/>
    <property type="molecule type" value="Genomic_DNA"/>
</dbReference>
<evidence type="ECO:0000313" key="5">
    <source>
        <dbReference type="Proteomes" id="UP000054248"/>
    </source>
</evidence>
<evidence type="ECO:0000256" key="1">
    <source>
        <dbReference type="ARBA" id="ARBA00023002"/>
    </source>
</evidence>
<sequence length="338" mass="36567">MSPTPNPTILFVSNPQGIPVPGEDLIHRPDITIDIDNEPLNGGVLTKTVALGIDPYMRRRMQFEYKPNTPVLGCGIGVVLRSENPKFRVGDHILGRSYPFAQYAVLSEATEPLRVLKNETGLPWTAYLGVLGLAGETAWVGYKAHAEAKKGETIYVSTGAGTVGSVVCQAAKAEGLRVIASTGSESKVEFLKEIGVDVAFNYKKQDVGTVLKENGGVDIYWDNVGGKALETVMGCMNKYGRIVICGFASQWNVPPTEWHGNKSLVLALVKNVTIKGFLSHDTIAKYGDFDFEAEVTKLVKEGKLNVREEASDKLEDAMKMLGDCLVGANEGKGVIVFS</sequence>
<keyword evidence="1" id="KW-0560">Oxidoreductase</keyword>
<dbReference type="InterPro" id="IPR045010">
    <property type="entry name" value="MDR_fam"/>
</dbReference>
<evidence type="ECO:0000313" key="4">
    <source>
        <dbReference type="EMBL" id="KIO30146.1"/>
    </source>
</evidence>
<dbReference type="SUPFAM" id="SSF50129">
    <property type="entry name" value="GroES-like"/>
    <property type="match status" value="1"/>
</dbReference>
<gene>
    <name evidence="4" type="ORF">M407DRAFT_225444</name>
</gene>
<dbReference type="FunFam" id="3.40.50.720:FF:000121">
    <property type="entry name" value="Prostaglandin reductase 2"/>
    <property type="match status" value="1"/>
</dbReference>
<dbReference type="InterPro" id="IPR041694">
    <property type="entry name" value="ADH_N_2"/>
</dbReference>
<dbReference type="Pfam" id="PF00107">
    <property type="entry name" value="ADH_zinc_N"/>
    <property type="match status" value="1"/>
</dbReference>
<dbReference type="STRING" id="1051891.A0A0C3QPE9"/>
<name>A0A0C3QPE9_9AGAM</name>
<accession>A0A0C3QPE9</accession>
<dbReference type="GO" id="GO:0016628">
    <property type="term" value="F:oxidoreductase activity, acting on the CH-CH group of donors, NAD or NADP as acceptor"/>
    <property type="evidence" value="ECO:0007669"/>
    <property type="project" value="InterPro"/>
</dbReference>
<dbReference type="AlphaFoldDB" id="A0A0C3QPE9"/>
<dbReference type="HOGENOM" id="CLU_026673_29_1_1"/>
<reference evidence="4 5" key="1">
    <citation type="submission" date="2014-04" db="EMBL/GenBank/DDBJ databases">
        <authorList>
            <consortium name="DOE Joint Genome Institute"/>
            <person name="Kuo A."/>
            <person name="Girlanda M."/>
            <person name="Perotto S."/>
            <person name="Kohler A."/>
            <person name="Nagy L.G."/>
            <person name="Floudas D."/>
            <person name="Copeland A."/>
            <person name="Barry K.W."/>
            <person name="Cichocki N."/>
            <person name="Veneault-Fourrey C."/>
            <person name="LaButti K."/>
            <person name="Lindquist E.A."/>
            <person name="Lipzen A."/>
            <person name="Lundell T."/>
            <person name="Morin E."/>
            <person name="Murat C."/>
            <person name="Sun H."/>
            <person name="Tunlid A."/>
            <person name="Henrissat B."/>
            <person name="Grigoriev I.V."/>
            <person name="Hibbett D.S."/>
            <person name="Martin F."/>
            <person name="Nordberg H.P."/>
            <person name="Cantor M.N."/>
            <person name="Hua S.X."/>
        </authorList>
    </citation>
    <scope>NUCLEOTIDE SEQUENCE [LARGE SCALE GENOMIC DNA]</scope>
    <source>
        <strain evidence="4 5">MUT 4182</strain>
    </source>
</reference>
<organism evidence="4 5">
    <name type="scientific">Tulasnella calospora MUT 4182</name>
    <dbReference type="NCBI Taxonomy" id="1051891"/>
    <lineage>
        <taxon>Eukaryota</taxon>
        <taxon>Fungi</taxon>
        <taxon>Dikarya</taxon>
        <taxon>Basidiomycota</taxon>
        <taxon>Agaricomycotina</taxon>
        <taxon>Agaricomycetes</taxon>
        <taxon>Cantharellales</taxon>
        <taxon>Tulasnellaceae</taxon>
        <taxon>Tulasnella</taxon>
    </lineage>
</organism>
<proteinExistence type="predicted"/>
<dbReference type="SUPFAM" id="SSF51735">
    <property type="entry name" value="NAD(P)-binding Rossmann-fold domains"/>
    <property type="match status" value="1"/>
</dbReference>
<dbReference type="Pfam" id="PF16884">
    <property type="entry name" value="ADH_N_2"/>
    <property type="match status" value="1"/>
</dbReference>
<dbReference type="CDD" id="cd05288">
    <property type="entry name" value="PGDH"/>
    <property type="match status" value="1"/>
</dbReference>
<reference evidence="5" key="2">
    <citation type="submission" date="2015-01" db="EMBL/GenBank/DDBJ databases">
        <title>Evolutionary Origins and Diversification of the Mycorrhizal Mutualists.</title>
        <authorList>
            <consortium name="DOE Joint Genome Institute"/>
            <consortium name="Mycorrhizal Genomics Consortium"/>
            <person name="Kohler A."/>
            <person name="Kuo A."/>
            <person name="Nagy L.G."/>
            <person name="Floudas D."/>
            <person name="Copeland A."/>
            <person name="Barry K.W."/>
            <person name="Cichocki N."/>
            <person name="Veneault-Fourrey C."/>
            <person name="LaButti K."/>
            <person name="Lindquist E.A."/>
            <person name="Lipzen A."/>
            <person name="Lundell T."/>
            <person name="Morin E."/>
            <person name="Murat C."/>
            <person name="Riley R."/>
            <person name="Ohm R."/>
            <person name="Sun H."/>
            <person name="Tunlid A."/>
            <person name="Henrissat B."/>
            <person name="Grigoriev I.V."/>
            <person name="Hibbett D.S."/>
            <person name="Martin F."/>
        </authorList>
    </citation>
    <scope>NUCLEOTIDE SEQUENCE [LARGE SCALE GENOMIC DNA]</scope>
    <source>
        <strain evidence="5">MUT 4182</strain>
    </source>
</reference>
<evidence type="ECO:0008006" key="6">
    <source>
        <dbReference type="Google" id="ProtNLM"/>
    </source>
</evidence>
<dbReference type="OrthoDB" id="809632at2759"/>
<dbReference type="Gene3D" id="3.90.180.10">
    <property type="entry name" value="Medium-chain alcohol dehydrogenases, catalytic domain"/>
    <property type="match status" value="1"/>
</dbReference>
<dbReference type="InterPro" id="IPR036291">
    <property type="entry name" value="NAD(P)-bd_dom_sf"/>
</dbReference>
<dbReference type="PANTHER" id="PTHR43205">
    <property type="entry name" value="PROSTAGLANDIN REDUCTASE"/>
    <property type="match status" value="1"/>
</dbReference>
<feature type="domain" description="Oxidoreductase N-terminal" evidence="3">
    <location>
        <begin position="38"/>
        <end position="107"/>
    </location>
</feature>
<evidence type="ECO:0000259" key="2">
    <source>
        <dbReference type="Pfam" id="PF00107"/>
    </source>
</evidence>
<evidence type="ECO:0000259" key="3">
    <source>
        <dbReference type="Pfam" id="PF16884"/>
    </source>
</evidence>
<dbReference type="Gene3D" id="3.40.50.720">
    <property type="entry name" value="NAD(P)-binding Rossmann-like Domain"/>
    <property type="match status" value="1"/>
</dbReference>
<protein>
    <recommendedName>
        <fullName evidence="6">Enoyl reductase (ER) domain-containing protein</fullName>
    </recommendedName>
</protein>
<dbReference type="Proteomes" id="UP000054248">
    <property type="component" value="Unassembled WGS sequence"/>
</dbReference>
<dbReference type="InterPro" id="IPR013149">
    <property type="entry name" value="ADH-like_C"/>
</dbReference>